<evidence type="ECO:0000313" key="5">
    <source>
        <dbReference type="Proteomes" id="UP000198287"/>
    </source>
</evidence>
<dbReference type="Pfam" id="PF09777">
    <property type="entry name" value="OSTMP1"/>
    <property type="match status" value="1"/>
</dbReference>
<dbReference type="EMBL" id="LNIX01000009">
    <property type="protein sequence ID" value="OXA49981.1"/>
    <property type="molecule type" value="Genomic_DNA"/>
</dbReference>
<accession>A0A226DZ57</accession>
<keyword evidence="2" id="KW-1133">Transmembrane helix</keyword>
<dbReference type="AlphaFoldDB" id="A0A226DZ57"/>
<keyword evidence="3" id="KW-0732">Signal</keyword>
<sequence length="362" mass="40806">MFFGEIRLGAEIKFRMKPLPCNYSVILYLVLLTSTPQCLGQKNVTSSPSDDEEHHRPGFPIVSPNTPVMDESSLVMITIDQIITPSDTCKEIVEQFASAISNFTQCSVTNSRPIHLCGWCIAHYLSVKRTYHDLFVTVDEKGNPCKEYFTNLDRIEIVADAFNYVQNLWKKGSCDYCFKHSDNGTLLPEVTTDVSDFILLFEMTKSCFNSHMDKNNTCTECKERYDHLNSVYLDMVAKYVDNMCLDLVDTMNTTRALWSELYHCNPPRQPEIWLHVGMGVLLVIPVIFYLLAYLTADKQVANVLQQRRLAELLITSNSGGTEGSGYVSMMHNRSPTVSSSRSRSASTSAKTPSDPPLAQSQN</sequence>
<dbReference type="STRING" id="158441.A0A226DZ57"/>
<dbReference type="OrthoDB" id="8021850at2759"/>
<dbReference type="PANTHER" id="PTHR15644">
    <property type="entry name" value="OSTEOPETROSIS ASSOCIATED TRANSMEMBRANE PROTEIN 1"/>
    <property type="match status" value="1"/>
</dbReference>
<dbReference type="OMA" id="FQQVASK"/>
<feature type="compositionally biased region" description="Low complexity" evidence="1">
    <location>
        <begin position="333"/>
        <end position="352"/>
    </location>
</feature>
<reference evidence="4 5" key="1">
    <citation type="submission" date="2015-12" db="EMBL/GenBank/DDBJ databases">
        <title>The genome of Folsomia candida.</title>
        <authorList>
            <person name="Faddeeva A."/>
            <person name="Derks M.F."/>
            <person name="Anvar Y."/>
            <person name="Smit S."/>
            <person name="Van Straalen N."/>
            <person name="Roelofs D."/>
        </authorList>
    </citation>
    <scope>NUCLEOTIDE SEQUENCE [LARGE SCALE GENOMIC DNA]</scope>
    <source>
        <strain evidence="4 5">VU population</strain>
        <tissue evidence="4">Whole body</tissue>
    </source>
</reference>
<keyword evidence="5" id="KW-1185">Reference proteome</keyword>
<feature type="transmembrane region" description="Helical" evidence="2">
    <location>
        <begin position="272"/>
        <end position="294"/>
    </location>
</feature>
<feature type="chain" id="PRO_5013302409" evidence="3">
    <location>
        <begin position="41"/>
        <end position="362"/>
    </location>
</feature>
<evidence type="ECO:0000256" key="2">
    <source>
        <dbReference type="SAM" id="Phobius"/>
    </source>
</evidence>
<dbReference type="PANTHER" id="PTHR15644:SF2">
    <property type="entry name" value="OSTEOPETROSIS-ASSOCIATED TRANSMEMBRANE PROTEIN 1"/>
    <property type="match status" value="1"/>
</dbReference>
<proteinExistence type="predicted"/>
<keyword evidence="2 4" id="KW-0812">Transmembrane</keyword>
<dbReference type="InterPro" id="IPR019172">
    <property type="entry name" value="Osteopetrosis-assoc_TM_1"/>
</dbReference>
<evidence type="ECO:0000256" key="3">
    <source>
        <dbReference type="SAM" id="SignalP"/>
    </source>
</evidence>
<comment type="caution">
    <text evidence="4">The sequence shown here is derived from an EMBL/GenBank/DDBJ whole genome shotgun (WGS) entry which is preliminary data.</text>
</comment>
<organism evidence="4 5">
    <name type="scientific">Folsomia candida</name>
    <name type="common">Springtail</name>
    <dbReference type="NCBI Taxonomy" id="158441"/>
    <lineage>
        <taxon>Eukaryota</taxon>
        <taxon>Metazoa</taxon>
        <taxon>Ecdysozoa</taxon>
        <taxon>Arthropoda</taxon>
        <taxon>Hexapoda</taxon>
        <taxon>Collembola</taxon>
        <taxon>Entomobryomorpha</taxon>
        <taxon>Isotomoidea</taxon>
        <taxon>Isotomidae</taxon>
        <taxon>Proisotominae</taxon>
        <taxon>Folsomia</taxon>
    </lineage>
</organism>
<feature type="region of interest" description="Disordered" evidence="1">
    <location>
        <begin position="324"/>
        <end position="362"/>
    </location>
</feature>
<protein>
    <submittedName>
        <fullName evidence="4">Osteopetrosis-associated transmembrane protein 1</fullName>
    </submittedName>
</protein>
<dbReference type="GO" id="GO:0005829">
    <property type="term" value="C:cytosol"/>
    <property type="evidence" value="ECO:0007669"/>
    <property type="project" value="TreeGrafter"/>
</dbReference>
<dbReference type="Proteomes" id="UP000198287">
    <property type="component" value="Unassembled WGS sequence"/>
</dbReference>
<feature type="signal peptide" evidence="3">
    <location>
        <begin position="1"/>
        <end position="40"/>
    </location>
</feature>
<evidence type="ECO:0000313" key="4">
    <source>
        <dbReference type="EMBL" id="OXA49981.1"/>
    </source>
</evidence>
<evidence type="ECO:0000256" key="1">
    <source>
        <dbReference type="SAM" id="MobiDB-lite"/>
    </source>
</evidence>
<keyword evidence="2" id="KW-0472">Membrane</keyword>
<gene>
    <name evidence="4" type="ORF">Fcan01_15011</name>
</gene>
<name>A0A226DZ57_FOLCA</name>